<dbReference type="EMBL" id="JACIHM010000020">
    <property type="protein sequence ID" value="MBB4449673.1"/>
    <property type="molecule type" value="Genomic_DNA"/>
</dbReference>
<reference evidence="4 5" key="1">
    <citation type="submission" date="2020-08" db="EMBL/GenBank/DDBJ databases">
        <title>Genomic Encyclopedia of Type Strains, Phase IV (KMG-V): Genome sequencing to study the core and pangenomes of soil and plant-associated prokaryotes.</title>
        <authorList>
            <person name="Whitman W."/>
        </authorList>
    </citation>
    <scope>NUCLEOTIDE SEQUENCE [LARGE SCALE GENOMIC DNA]</scope>
    <source>
        <strain evidence="2 5">SEMIA 444</strain>
        <strain evidence="1 4">SEMIA 448</strain>
        <strain evidence="3 6">SEMIA 452</strain>
    </source>
</reference>
<gene>
    <name evidence="2" type="ORF">GGE31_005495</name>
    <name evidence="1" type="ORF">GGE33_005531</name>
    <name evidence="3" type="ORF">GGE35_005531</name>
</gene>
<evidence type="ECO:0000313" key="3">
    <source>
        <dbReference type="EMBL" id="MBB4449673.1"/>
    </source>
</evidence>
<name>A0A7W6TKB2_9HYPH</name>
<sequence>MTDHIDNPDGKGPSGGWGSLKSIARIYGESEPPAAFLETLARQNKPGGFMCVSCAWPKPKN</sequence>
<dbReference type="EMBL" id="JACIGW010000017">
    <property type="protein sequence ID" value="MBB4351747.1"/>
    <property type="molecule type" value="Genomic_DNA"/>
</dbReference>
<evidence type="ECO:0000313" key="2">
    <source>
        <dbReference type="EMBL" id="MBB4414948.1"/>
    </source>
</evidence>
<organism evidence="2 5">
    <name type="scientific">Aliirhizobium cellulosilyticum</name>
    <dbReference type="NCBI Taxonomy" id="393664"/>
    <lineage>
        <taxon>Bacteria</taxon>
        <taxon>Pseudomonadati</taxon>
        <taxon>Pseudomonadota</taxon>
        <taxon>Alphaproteobacteria</taxon>
        <taxon>Hyphomicrobiales</taxon>
        <taxon>Rhizobiaceae</taxon>
        <taxon>Aliirhizobium</taxon>
    </lineage>
</organism>
<evidence type="ECO:0000313" key="6">
    <source>
        <dbReference type="Proteomes" id="UP000576087"/>
    </source>
</evidence>
<dbReference type="Proteomes" id="UP000520770">
    <property type="component" value="Unassembled WGS sequence"/>
</dbReference>
<dbReference type="EMBL" id="JACIGY010000017">
    <property type="protein sequence ID" value="MBB4414948.1"/>
    <property type="molecule type" value="Genomic_DNA"/>
</dbReference>
<accession>A0A7W6TKB2</accession>
<evidence type="ECO:0000313" key="5">
    <source>
        <dbReference type="Proteomes" id="UP000524535"/>
    </source>
</evidence>
<evidence type="ECO:0000313" key="1">
    <source>
        <dbReference type="EMBL" id="MBB4351747.1"/>
    </source>
</evidence>
<evidence type="ECO:0000313" key="4">
    <source>
        <dbReference type="Proteomes" id="UP000520770"/>
    </source>
</evidence>
<dbReference type="Proteomes" id="UP000576087">
    <property type="component" value="Unassembled WGS sequence"/>
</dbReference>
<comment type="caution">
    <text evidence="2">The sequence shown here is derived from an EMBL/GenBank/DDBJ whole genome shotgun (WGS) entry which is preliminary data.</text>
</comment>
<dbReference type="RefSeq" id="WP_183830436.1">
    <property type="nucleotide sequence ID" value="NZ_JACIGW010000017.1"/>
</dbReference>
<proteinExistence type="predicted"/>
<dbReference type="AlphaFoldDB" id="A0A7W6TKB2"/>
<dbReference type="Proteomes" id="UP000524535">
    <property type="component" value="Unassembled WGS sequence"/>
</dbReference>
<keyword evidence="5" id="KW-1185">Reference proteome</keyword>
<protein>
    <submittedName>
        <fullName evidence="2">Uncharacterized protein</fullName>
    </submittedName>
</protein>